<sequence length="114" mass="13663">MPDKKKLLKYKKEQQEVLEKLLNILNYNNDYTFYLYDLDNKMELQGSIIGLSNDIKKYYPASSCIGVNNQKCKRPYLSIIRYILKFHNKELYVMDFTMNVENGETTRTKKYKII</sequence>
<dbReference type="AlphaFoldDB" id="A0A6C0KDP3"/>
<evidence type="ECO:0000313" key="1">
    <source>
        <dbReference type="EMBL" id="QHU16145.1"/>
    </source>
</evidence>
<protein>
    <submittedName>
        <fullName evidence="1">Uncharacterized protein</fullName>
    </submittedName>
</protein>
<dbReference type="EMBL" id="MN740877">
    <property type="protein sequence ID" value="QHU16145.1"/>
    <property type="molecule type" value="Genomic_DNA"/>
</dbReference>
<accession>A0A6C0KDP3</accession>
<organism evidence="1">
    <name type="scientific">viral metagenome</name>
    <dbReference type="NCBI Taxonomy" id="1070528"/>
    <lineage>
        <taxon>unclassified sequences</taxon>
        <taxon>metagenomes</taxon>
        <taxon>organismal metagenomes</taxon>
    </lineage>
</organism>
<reference evidence="1" key="1">
    <citation type="journal article" date="2020" name="Nature">
        <title>Giant virus diversity and host interactions through global metagenomics.</title>
        <authorList>
            <person name="Schulz F."/>
            <person name="Roux S."/>
            <person name="Paez-Espino D."/>
            <person name="Jungbluth S."/>
            <person name="Walsh D.A."/>
            <person name="Denef V.J."/>
            <person name="McMahon K.D."/>
            <person name="Konstantinidis K.T."/>
            <person name="Eloe-Fadrosh E.A."/>
            <person name="Kyrpides N.C."/>
            <person name="Woyke T."/>
        </authorList>
    </citation>
    <scope>NUCLEOTIDE SEQUENCE</scope>
    <source>
        <strain evidence="1">GVMAG-S-3300011013-78</strain>
    </source>
</reference>
<name>A0A6C0KDP3_9ZZZZ</name>
<proteinExistence type="predicted"/>